<name>A0ABX9CAY7_9ACTN</name>
<gene>
    <name evidence="2" type="ORF">GAR05_06148</name>
</gene>
<reference evidence="2 3" key="1">
    <citation type="submission" date="2018-03" db="EMBL/GenBank/DDBJ databases">
        <title>Genomic framework for the identification of Micromonospora saelicesensis and Micromonospora noduli.</title>
        <authorList>
            <person name="Riesco R."/>
            <person name="Trujillo M.E."/>
        </authorList>
    </citation>
    <scope>NUCLEOTIDE SEQUENCE [LARGE SCALE GENOMIC DNA]</scope>
    <source>
        <strain evidence="2 3">GAR05</strain>
    </source>
</reference>
<evidence type="ECO:0000313" key="3">
    <source>
        <dbReference type="Proteomes" id="UP000249334"/>
    </source>
</evidence>
<dbReference type="Proteomes" id="UP000249334">
    <property type="component" value="Unassembled WGS sequence"/>
</dbReference>
<evidence type="ECO:0000313" key="2">
    <source>
        <dbReference type="EMBL" id="RAN92656.1"/>
    </source>
</evidence>
<sequence length="65" mass="7087">MGAVRKYHVTHNGHKTILRLNEQDVKAYPDAQLVGGAAVEPEPEVKPAAKTRTPADKTRRPAGDK</sequence>
<feature type="compositionally biased region" description="Basic and acidic residues" evidence="1">
    <location>
        <begin position="43"/>
        <end position="65"/>
    </location>
</feature>
<dbReference type="RefSeq" id="WP_112672355.1">
    <property type="nucleotide sequence ID" value="NZ_PXXW01000055.1"/>
</dbReference>
<protein>
    <submittedName>
        <fullName evidence="2">Uncharacterized protein</fullName>
    </submittedName>
</protein>
<comment type="caution">
    <text evidence="2">The sequence shown here is derived from an EMBL/GenBank/DDBJ whole genome shotgun (WGS) entry which is preliminary data.</text>
</comment>
<feature type="region of interest" description="Disordered" evidence="1">
    <location>
        <begin position="36"/>
        <end position="65"/>
    </location>
</feature>
<keyword evidence="3" id="KW-1185">Reference proteome</keyword>
<accession>A0ABX9CAY7</accession>
<dbReference type="EMBL" id="PXXW01000055">
    <property type="protein sequence ID" value="RAN92656.1"/>
    <property type="molecule type" value="Genomic_DNA"/>
</dbReference>
<proteinExistence type="predicted"/>
<evidence type="ECO:0000256" key="1">
    <source>
        <dbReference type="SAM" id="MobiDB-lite"/>
    </source>
</evidence>
<organism evidence="2 3">
    <name type="scientific">Micromonospora saelicesensis</name>
    <dbReference type="NCBI Taxonomy" id="285676"/>
    <lineage>
        <taxon>Bacteria</taxon>
        <taxon>Bacillati</taxon>
        <taxon>Actinomycetota</taxon>
        <taxon>Actinomycetes</taxon>
        <taxon>Micromonosporales</taxon>
        <taxon>Micromonosporaceae</taxon>
        <taxon>Micromonospora</taxon>
    </lineage>
</organism>